<feature type="non-terminal residue" evidence="1">
    <location>
        <position position="399"/>
    </location>
</feature>
<dbReference type="EMBL" id="UINC01087287">
    <property type="protein sequence ID" value="SVC36531.1"/>
    <property type="molecule type" value="Genomic_DNA"/>
</dbReference>
<name>A0A382LNR7_9ZZZZ</name>
<dbReference type="AlphaFoldDB" id="A0A382LNR7"/>
<reference evidence="1" key="1">
    <citation type="submission" date="2018-05" db="EMBL/GenBank/DDBJ databases">
        <authorList>
            <person name="Lanie J.A."/>
            <person name="Ng W.-L."/>
            <person name="Kazmierczak K.M."/>
            <person name="Andrzejewski T.M."/>
            <person name="Davidsen T.M."/>
            <person name="Wayne K.J."/>
            <person name="Tettelin H."/>
            <person name="Glass J.I."/>
            <person name="Rusch D."/>
            <person name="Podicherti R."/>
            <person name="Tsui H.-C.T."/>
            <person name="Winkler M.E."/>
        </authorList>
    </citation>
    <scope>NUCLEOTIDE SEQUENCE</scope>
</reference>
<proteinExistence type="predicted"/>
<sequence length="399" mass="43903">SNLSWFLSQHGARMPALAAQAEFYLMNDTMTEEVTAEAITTAEQPDQLQSEFKRLVLDGKLDPKLTDALTELVTAGFCTHRSWGSGKITTVDTLMAKITIDFQAKPGHSMDLGFAATILKPLSSSHIQARKATDLAGLQRTAARNHLELVKLVLESFGGRATVAQIQESLVPDVIEEDWKKWWADAKKEMKSDGHFQLPVKKTEPIVYHAEELSPANKLMSNIRDAKGLKAQLAAATELYKGIADVENKEAVLTEVLEILNTAIKNHLTFKPSLALEAILLRDAICSQSGMQPQEDEATAAAIFEKADDLAVVIEGLSAAKQKLALEAFRQAHPDTWTDTYLELVNKAGLRLVGELGQILVDTGHFDKFKSNLAKLISRHEASTDLMLWLGKNRSDSFA</sequence>
<organism evidence="1">
    <name type="scientific">marine metagenome</name>
    <dbReference type="NCBI Taxonomy" id="408172"/>
    <lineage>
        <taxon>unclassified sequences</taxon>
        <taxon>metagenomes</taxon>
        <taxon>ecological metagenomes</taxon>
    </lineage>
</organism>
<evidence type="ECO:0000313" key="1">
    <source>
        <dbReference type="EMBL" id="SVC36531.1"/>
    </source>
</evidence>
<gene>
    <name evidence="1" type="ORF">METZ01_LOCUS289385</name>
</gene>
<feature type="non-terminal residue" evidence="1">
    <location>
        <position position="1"/>
    </location>
</feature>
<protein>
    <submittedName>
        <fullName evidence="1">Uncharacterized protein</fullName>
    </submittedName>
</protein>
<accession>A0A382LNR7</accession>